<dbReference type="InterPro" id="IPR021463">
    <property type="entry name" value="Methyltransf_34"/>
</dbReference>
<keyword evidence="3" id="KW-1185">Reference proteome</keyword>
<proteinExistence type="predicted"/>
<evidence type="ECO:0000256" key="1">
    <source>
        <dbReference type="SAM" id="MobiDB-lite"/>
    </source>
</evidence>
<sequence length="459" mass="50866">MAPPNRSGKTKTKKQAQQSRKPVNNKREPKRNTRREENRKEETIDLLSNTTTIISSDLQQLLLNVFKYALSIFPSASNEVKDGNEPARGEETDPDLNMQIQTLKTHLYNRDFDSAFTDASPALLRAYALRWSASRCLAYAGLFRDVVECVLSDSISGSENCAVSDEDEELGVLCIGGGAGAEIVALAGAWRAIGDEHLVKETEPVEEEEQTGIGSLSLKGDGEQKQKKKKLAITAVDIAEWSDVIDRLDRAIHSVDIPGPKTCASPLIQDGAAIDISFEHVDILTLSESDLKSLLSHSLHSPSAAAAAATKERRRRSLISLMFTLNELFSTSIPKTTQLLLRLTDLSSPGTVLLVVDSPGSYSTLSFSNPDSKPQSSNTSGRQHPMKFLLDHTLLTVAEGKWEKLVSQDSRWFRRDVNSRLHYNVDLEGGQGFIKLEDMRFQIHVYRRLDSSDSQKEIR</sequence>
<dbReference type="OrthoDB" id="6419443at2759"/>
<dbReference type="GeneID" id="31000619"/>
<accession>A0A225AWE9</accession>
<evidence type="ECO:0000313" key="2">
    <source>
        <dbReference type="EMBL" id="OKL63943.1"/>
    </source>
</evidence>
<protein>
    <recommendedName>
        <fullName evidence="4">25S rRNA (Uridine(2843)-N(3))-methyltransferase</fullName>
    </recommendedName>
</protein>
<dbReference type="AlphaFoldDB" id="A0A225AWE9"/>
<name>A0A225AWE9_TALAT</name>
<feature type="compositionally biased region" description="Basic and acidic residues" evidence="1">
    <location>
        <begin position="25"/>
        <end position="43"/>
    </location>
</feature>
<evidence type="ECO:0008006" key="4">
    <source>
        <dbReference type="Google" id="ProtNLM"/>
    </source>
</evidence>
<dbReference type="RefSeq" id="XP_020124064.1">
    <property type="nucleotide sequence ID" value="XM_020260717.1"/>
</dbReference>
<organism evidence="2 3">
    <name type="scientific">Talaromyces atroroseus</name>
    <dbReference type="NCBI Taxonomy" id="1441469"/>
    <lineage>
        <taxon>Eukaryota</taxon>
        <taxon>Fungi</taxon>
        <taxon>Dikarya</taxon>
        <taxon>Ascomycota</taxon>
        <taxon>Pezizomycotina</taxon>
        <taxon>Eurotiomycetes</taxon>
        <taxon>Eurotiomycetidae</taxon>
        <taxon>Eurotiales</taxon>
        <taxon>Trichocomaceae</taxon>
        <taxon>Talaromyces</taxon>
        <taxon>Talaromyces sect. Trachyspermi</taxon>
    </lineage>
</organism>
<dbReference type="STRING" id="1441469.A0A225AWE9"/>
<evidence type="ECO:0000313" key="3">
    <source>
        <dbReference type="Proteomes" id="UP000214365"/>
    </source>
</evidence>
<comment type="caution">
    <text evidence="2">The sequence shown here is derived from an EMBL/GenBank/DDBJ whole genome shotgun (WGS) entry which is preliminary data.</text>
</comment>
<dbReference type="Pfam" id="PF11312">
    <property type="entry name" value="Methyltransf_34"/>
    <property type="match status" value="1"/>
</dbReference>
<gene>
    <name evidence="2" type="ORF">UA08_00864</name>
</gene>
<reference evidence="2 3" key="1">
    <citation type="submission" date="2015-06" db="EMBL/GenBank/DDBJ databases">
        <title>Talaromyces atroroseus IBT 11181 draft genome.</title>
        <authorList>
            <person name="Rasmussen K.B."/>
            <person name="Rasmussen S."/>
            <person name="Petersen B."/>
            <person name="Sicheritz-Ponten T."/>
            <person name="Mortensen U.H."/>
            <person name="Thrane U."/>
        </authorList>
    </citation>
    <scope>NUCLEOTIDE SEQUENCE [LARGE SCALE GENOMIC DNA]</scope>
    <source>
        <strain evidence="2 3">IBT 11181</strain>
    </source>
</reference>
<feature type="region of interest" description="Disordered" evidence="1">
    <location>
        <begin position="1"/>
        <end position="43"/>
    </location>
</feature>
<dbReference type="EMBL" id="LFMY01000001">
    <property type="protein sequence ID" value="OKL63943.1"/>
    <property type="molecule type" value="Genomic_DNA"/>
</dbReference>
<dbReference type="Proteomes" id="UP000214365">
    <property type="component" value="Unassembled WGS sequence"/>
</dbReference>